<dbReference type="SUPFAM" id="SSF52058">
    <property type="entry name" value="L domain-like"/>
    <property type="match status" value="1"/>
</dbReference>
<evidence type="ECO:0000256" key="6">
    <source>
        <dbReference type="ARBA" id="ARBA00023098"/>
    </source>
</evidence>
<dbReference type="GO" id="GO:0016020">
    <property type="term" value="C:membrane"/>
    <property type="evidence" value="ECO:0007669"/>
    <property type="project" value="TreeGrafter"/>
</dbReference>
<feature type="compositionally biased region" description="Low complexity" evidence="10">
    <location>
        <begin position="77"/>
        <end position="95"/>
    </location>
</feature>
<dbReference type="PANTHER" id="PTHR24185:SF1">
    <property type="entry name" value="CALCIUM-INDEPENDENT PHOSPHOLIPASE A2-GAMMA"/>
    <property type="match status" value="1"/>
</dbReference>
<evidence type="ECO:0000256" key="10">
    <source>
        <dbReference type="SAM" id="MobiDB-lite"/>
    </source>
</evidence>
<dbReference type="InterPro" id="IPR045217">
    <property type="entry name" value="PNPLA8-like"/>
</dbReference>
<keyword evidence="1" id="KW-0433">Leucine-rich repeat</keyword>
<protein>
    <recommendedName>
        <fullName evidence="9">Patatin</fullName>
        <ecNumber evidence="9">3.1.1.-</ecNumber>
    </recommendedName>
</protein>
<dbReference type="GO" id="GO:0006952">
    <property type="term" value="P:defense response"/>
    <property type="evidence" value="ECO:0007669"/>
    <property type="project" value="UniProtKB-KW"/>
</dbReference>
<sequence>MAPLSLLISYLYKGGDEATSPFDAGAPAMASWGLGWKRSSEIFHLTLDYGDLADGPPHHHQQQPPPPQQPGSPPTPSSAGSTPTSSSSSPTARRSGGSGEFGFRIELDWSAGDDEDQVALRLQSQLMVALPPPHDAVCVDLSPRGEGGGRGEEEEGAVAVAVEMRVVRRREALRSVRVARAAGSAAGSGDGAGVLSRLIRSNLAPAPAVDGAAATGVPVLADHWRSVAVLSLCNCGLLMLPVELTRLALLEKLHLDNNKLSVLPPEVGDLKKLIVLTVDNNMLVSVPAELRQCVLLEELSLENNKLVRPLLDFRSMPKLRVLRLFGNPLEFLPEILPLHNLRHLTLANIRIEALESLKSVTVQIETENNSYFVAARHKLSAFFSLVFRFSSCHHPLLASALAKIMEDRSNQVAISKEENAVRQLISMISSDNRHVVEQACLALSSLGSDISSAMLLIKCDIMKPIEAVLKSLDEEELESVLQVVVTLTFVSDHVAQKMLTKDVQRLSLFAVGNLAFCLETRRTLMHSESLRDLLIRLTLSQEKRVSKAAARALAILGENENLRRAIRGRPVAKKGLRILSMDGGGMKGLATVQILKQIEQGTGKRIHEMFDLICGTSTGGMLAMALGVKQMTLDQCEEIYTKLGKLVFAEPAPKDEAATWKEKIDQLFKSSSQSFRVVVHGSKHSADQFERLLKEMCADEDGDLLIESAVKGIPKVFAVSTLVSVMPAQPYIFRNYQYPPGTVEVSSVMTESPSIGSAGTPVSGAPVGIKPINTVGTAVSGAPVGIKRGAFMGSCKHRIWEAIRASSAAPYYLDDFSDDVNRWQDGAIVANNPTIFAIREAQLLWPDTRIDCLVSIGCGSVPTKSRRGGWRYLDTGQVLIESSCSVERVEETLDTLIPMLPEMQYFRFNPVDERCGMELDETDPAVWLKLEAATDEYIQKNFQDFKNVCELLVPRYQEEEKSSETTKSMLFSRFKPSNSGFSESNPTLGWRRVVLLVEASYSPDFGKKVNHARSLETFCSQNGIRLTLMNSASGFGKAATTLPTPITSPLFTGSFPSSPLLYSPEGTQRIGRIDLVPPLSLDGNPTAKSSPPTSPLKSWQPSVHVQSLYDKLQNMPQVGVIHMALQNDSTGSILSWQNDVFVVAEPGELADRFLQCVKTSLSAMLHGCKRKGAYSLSKISCLSELVAEWPSFEIGGIHHRYIGRQTQVMEDNQEIGAYMFRRTVPAAHMTPEDVRWMVGAWRERIIVCSGKYGLAHGLVKAFMDSGAKAVISSAMEPPDSQSIVYHGMEVNGSLENGKFVIADDEASESEAEPVSPTSDWEDSDMEKNGDRSKDFDDEEYMAQFICLLYDKLFREGVTVDTALQQALRSHPKLKYNCHLPNVFRNIRHRRCRRRRSDRSGGQGGGEAEDELPGVVGGAVERRPAVDVLDVVLGAGAEELLELGLVALGGGEHEEDVHRMDVLVQQRLHLVVGALHRQHPHMPAPSASLFPNLKKHVGPTLPLSLAGTTALSRDGRSHPSLAAARGDLLAAAAAAADADDALALSWKVHGMDAMASRTLDGGVARGGERRGEIYMEGTDKL</sequence>
<evidence type="ECO:0000313" key="13">
    <source>
        <dbReference type="Proteomes" id="UP000008021"/>
    </source>
</evidence>
<dbReference type="eggNOG" id="KOG4231">
    <property type="taxonomic scope" value="Eukaryota"/>
</dbReference>
<evidence type="ECO:0000256" key="2">
    <source>
        <dbReference type="ARBA" id="ARBA00022737"/>
    </source>
</evidence>
<dbReference type="GO" id="GO:0016042">
    <property type="term" value="P:lipid catabolic process"/>
    <property type="evidence" value="ECO:0007669"/>
    <property type="project" value="UniProtKB-UniRule"/>
</dbReference>
<evidence type="ECO:0000256" key="3">
    <source>
        <dbReference type="ARBA" id="ARBA00022801"/>
    </source>
</evidence>
<comment type="domain">
    <text evidence="9">The nitrogen atoms of the two glycine residues in the GGXR motif define the oxyanion hole, and stabilize the oxyanion that forms during the nucleophilic attack by the catalytic serine during substrate cleavage.</text>
</comment>
<dbReference type="Gene3D" id="3.80.10.10">
    <property type="entry name" value="Ribonuclease Inhibitor"/>
    <property type="match status" value="1"/>
</dbReference>
<keyword evidence="13" id="KW-1185">Reference proteome</keyword>
<reference evidence="12" key="1">
    <citation type="submission" date="2015-04" db="UniProtKB">
        <authorList>
            <consortium name="EnsemblPlants"/>
        </authorList>
    </citation>
    <scope>IDENTIFICATION</scope>
</reference>
<dbReference type="InterPro" id="IPR016035">
    <property type="entry name" value="Acyl_Trfase/lysoPLipase"/>
</dbReference>
<name>A0A0E0EC61_9ORYZ</name>
<feature type="region of interest" description="Disordered" evidence="10">
    <location>
        <begin position="1393"/>
        <end position="1414"/>
    </location>
</feature>
<reference evidence="12" key="2">
    <citation type="submission" date="2018-05" db="EMBL/GenBank/DDBJ databases">
        <title>OmerRS3 (Oryza meridionalis Reference Sequence Version 3).</title>
        <authorList>
            <person name="Zhang J."/>
            <person name="Kudrna D."/>
            <person name="Lee S."/>
            <person name="Talag J."/>
            <person name="Welchert J."/>
            <person name="Wing R.A."/>
        </authorList>
    </citation>
    <scope>NUCLEOTIDE SEQUENCE [LARGE SCALE GENOMIC DNA]</scope>
    <source>
        <strain evidence="12">cv. OR44</strain>
    </source>
</reference>
<evidence type="ECO:0000256" key="1">
    <source>
        <dbReference type="ARBA" id="ARBA00022614"/>
    </source>
</evidence>
<dbReference type="STRING" id="40149.A0A0E0EC61"/>
<dbReference type="SUPFAM" id="SSF48371">
    <property type="entry name" value="ARM repeat"/>
    <property type="match status" value="1"/>
</dbReference>
<dbReference type="Pfam" id="PF01734">
    <property type="entry name" value="Patatin"/>
    <property type="match status" value="1"/>
</dbReference>
<comment type="function">
    <text evidence="9">Lipolytic acyl hydrolase (LAH).</text>
</comment>
<evidence type="ECO:0000256" key="8">
    <source>
        <dbReference type="PROSITE-ProRule" id="PRU01161"/>
    </source>
</evidence>
<keyword evidence="3 8" id="KW-0378">Hydrolase</keyword>
<keyword evidence="2" id="KW-0677">Repeat</keyword>
<dbReference type="SUPFAM" id="SSF52151">
    <property type="entry name" value="FabD/lysophospholipase-like"/>
    <property type="match status" value="1"/>
</dbReference>
<keyword evidence="4" id="KW-0611">Plant defense</keyword>
<proteinExistence type="inferred from homology"/>
<dbReference type="InterPro" id="IPR032675">
    <property type="entry name" value="LRR_dom_sf"/>
</dbReference>
<comment type="similarity">
    <text evidence="9">Belongs to the patatin family.</text>
</comment>
<dbReference type="InterPro" id="IPR002641">
    <property type="entry name" value="PNPLA_dom"/>
</dbReference>
<dbReference type="CDD" id="cd07211">
    <property type="entry name" value="Pat_PNPLA8"/>
    <property type="match status" value="1"/>
</dbReference>
<feature type="region of interest" description="Disordered" evidence="10">
    <location>
        <begin position="49"/>
        <end position="99"/>
    </location>
</feature>
<evidence type="ECO:0000313" key="12">
    <source>
        <dbReference type="EnsemblPlants" id="OMERI07G13300.1"/>
    </source>
</evidence>
<dbReference type="Gene3D" id="1.25.10.10">
    <property type="entry name" value="Leucine-rich Repeat Variant"/>
    <property type="match status" value="1"/>
</dbReference>
<dbReference type="InterPro" id="IPR001611">
    <property type="entry name" value="Leu-rich_rpt"/>
</dbReference>
<dbReference type="EC" id="3.1.1.-" evidence="9"/>
<feature type="short sequence motif" description="DGA/G" evidence="8">
    <location>
        <begin position="825"/>
        <end position="827"/>
    </location>
</feature>
<feature type="active site" description="Proton acceptor" evidence="8">
    <location>
        <position position="825"/>
    </location>
</feature>
<feature type="domain" description="PNPLA" evidence="11">
    <location>
        <begin position="579"/>
        <end position="838"/>
    </location>
</feature>
<evidence type="ECO:0000256" key="4">
    <source>
        <dbReference type="ARBA" id="ARBA00022821"/>
    </source>
</evidence>
<dbReference type="InterPro" id="IPR003591">
    <property type="entry name" value="Leu-rich_rpt_typical-subtyp"/>
</dbReference>
<organism evidence="12">
    <name type="scientific">Oryza meridionalis</name>
    <dbReference type="NCBI Taxonomy" id="40149"/>
    <lineage>
        <taxon>Eukaryota</taxon>
        <taxon>Viridiplantae</taxon>
        <taxon>Streptophyta</taxon>
        <taxon>Embryophyta</taxon>
        <taxon>Tracheophyta</taxon>
        <taxon>Spermatophyta</taxon>
        <taxon>Magnoliopsida</taxon>
        <taxon>Liliopsida</taxon>
        <taxon>Poales</taxon>
        <taxon>Poaceae</taxon>
        <taxon>BOP clade</taxon>
        <taxon>Oryzoideae</taxon>
        <taxon>Oryzeae</taxon>
        <taxon>Oryzinae</taxon>
        <taxon>Oryza</taxon>
    </lineage>
</organism>
<feature type="active site" description="Nucleophile" evidence="8">
    <location>
        <position position="617"/>
    </location>
</feature>
<feature type="short sequence motif" description="GXGXXG" evidence="8">
    <location>
        <begin position="583"/>
        <end position="588"/>
    </location>
</feature>
<evidence type="ECO:0000256" key="9">
    <source>
        <dbReference type="RuleBase" id="RU361262"/>
    </source>
</evidence>
<feature type="compositionally biased region" description="Pro residues" evidence="10">
    <location>
        <begin position="63"/>
        <end position="76"/>
    </location>
</feature>
<dbReference type="GO" id="GO:0004620">
    <property type="term" value="F:phospholipase activity"/>
    <property type="evidence" value="ECO:0007669"/>
    <property type="project" value="InterPro"/>
</dbReference>
<dbReference type="Gramene" id="OMERI07G13300.1">
    <property type="protein sequence ID" value="OMERI07G13300.1"/>
    <property type="gene ID" value="OMERI07G13300"/>
</dbReference>
<dbReference type="GO" id="GO:0006631">
    <property type="term" value="P:fatty acid metabolic process"/>
    <property type="evidence" value="ECO:0007669"/>
    <property type="project" value="TreeGrafter"/>
</dbReference>
<feature type="short sequence motif" description="GXSXG" evidence="8">
    <location>
        <begin position="615"/>
        <end position="619"/>
    </location>
</feature>
<dbReference type="InterPro" id="IPR011989">
    <property type="entry name" value="ARM-like"/>
</dbReference>
<comment type="function">
    <text evidence="7">Possesses non-specific lipolytic acyl hydrolase (LAH) activity. Hydrolyzes phospholipids as well as galactolipids. May play a role in disease resistance.</text>
</comment>
<evidence type="ECO:0000256" key="7">
    <source>
        <dbReference type="ARBA" id="ARBA00025642"/>
    </source>
</evidence>
<dbReference type="PANTHER" id="PTHR24185">
    <property type="entry name" value="CALCIUM-INDEPENDENT PHOSPHOLIPASE A2-GAMMA"/>
    <property type="match status" value="1"/>
</dbReference>
<dbReference type="EnsemblPlants" id="OMERI07G13300.1">
    <property type="protein sequence ID" value="OMERI07G13300.1"/>
    <property type="gene ID" value="OMERI07G13300"/>
</dbReference>
<keyword evidence="5 8" id="KW-0442">Lipid degradation</keyword>
<accession>A0A0E0EC61</accession>
<dbReference type="SMART" id="SM00369">
    <property type="entry name" value="LRR_TYP"/>
    <property type="match status" value="3"/>
</dbReference>
<dbReference type="PROSITE" id="PS51635">
    <property type="entry name" value="PNPLA"/>
    <property type="match status" value="1"/>
</dbReference>
<evidence type="ECO:0000256" key="5">
    <source>
        <dbReference type="ARBA" id="ARBA00022963"/>
    </source>
</evidence>
<dbReference type="Gene3D" id="3.40.1090.10">
    <property type="entry name" value="Cytosolic phospholipase A2 catalytic domain"/>
    <property type="match status" value="1"/>
</dbReference>
<keyword evidence="6 8" id="KW-0443">Lipid metabolism</keyword>
<evidence type="ECO:0000259" key="11">
    <source>
        <dbReference type="PROSITE" id="PS51635"/>
    </source>
</evidence>
<feature type="region of interest" description="Disordered" evidence="10">
    <location>
        <begin position="1305"/>
        <end position="1333"/>
    </location>
</feature>
<dbReference type="Pfam" id="PF13855">
    <property type="entry name" value="LRR_8"/>
    <property type="match status" value="1"/>
</dbReference>
<dbReference type="Proteomes" id="UP000008021">
    <property type="component" value="Chromosome 7"/>
</dbReference>
<dbReference type="InterPro" id="IPR016024">
    <property type="entry name" value="ARM-type_fold"/>
</dbReference>